<dbReference type="EMBL" id="JBBBNY010000006">
    <property type="protein sequence ID" value="MEI7037146.1"/>
    <property type="molecule type" value="Genomic_DNA"/>
</dbReference>
<feature type="compositionally biased region" description="Acidic residues" evidence="1">
    <location>
        <begin position="66"/>
        <end position="88"/>
    </location>
</feature>
<protein>
    <recommendedName>
        <fullName evidence="4">Transcriptional regulator</fullName>
    </recommendedName>
</protein>
<gene>
    <name evidence="2" type="ORF">WAT24_10300</name>
</gene>
<organism evidence="2 3">
    <name type="scientific">Fulvimonas yonginensis</name>
    <dbReference type="NCBI Taxonomy" id="1495200"/>
    <lineage>
        <taxon>Bacteria</taxon>
        <taxon>Pseudomonadati</taxon>
        <taxon>Pseudomonadota</taxon>
        <taxon>Gammaproteobacteria</taxon>
        <taxon>Lysobacterales</taxon>
        <taxon>Rhodanobacteraceae</taxon>
        <taxon>Fulvimonas</taxon>
    </lineage>
</organism>
<evidence type="ECO:0000256" key="1">
    <source>
        <dbReference type="SAM" id="MobiDB-lite"/>
    </source>
</evidence>
<evidence type="ECO:0000313" key="3">
    <source>
        <dbReference type="Proteomes" id="UP001381174"/>
    </source>
</evidence>
<feature type="region of interest" description="Disordered" evidence="1">
    <location>
        <begin position="64"/>
        <end position="88"/>
    </location>
</feature>
<reference evidence="2 3" key="1">
    <citation type="journal article" date="2014" name="Int. J. Syst. Evol. Microbiol.">
        <title>Fulvimonas yonginensis sp. nov., isolated from greenhouse soil, and emended description of the genus Fulvimonas.</title>
        <authorList>
            <person name="Ahn J.H."/>
            <person name="Kim S.J."/>
            <person name="Weon H.Y."/>
            <person name="Hong S.B."/>
            <person name="Seok S.J."/>
            <person name="Kwon S.W."/>
        </authorList>
    </citation>
    <scope>NUCLEOTIDE SEQUENCE [LARGE SCALE GENOMIC DNA]</scope>
    <source>
        <strain evidence="2 3">KACC 16952</strain>
    </source>
</reference>
<evidence type="ECO:0008006" key="4">
    <source>
        <dbReference type="Google" id="ProtNLM"/>
    </source>
</evidence>
<dbReference type="Proteomes" id="UP001381174">
    <property type="component" value="Unassembled WGS sequence"/>
</dbReference>
<keyword evidence="3" id="KW-1185">Reference proteome</keyword>
<sequence length="88" mass="9531">MFDVVDFLERVGRDATLAHASPDEVASGTLDARLSAEQRELLATRALLEVSALLDAPMLCCMQFPAEEEEEAPQPDEPDTEELPSDGG</sequence>
<dbReference type="RefSeq" id="WP_336807772.1">
    <property type="nucleotide sequence ID" value="NZ_JBBBNY010000006.1"/>
</dbReference>
<evidence type="ECO:0000313" key="2">
    <source>
        <dbReference type="EMBL" id="MEI7037146.1"/>
    </source>
</evidence>
<proteinExistence type="predicted"/>
<name>A0ABU8JC63_9GAMM</name>
<accession>A0ABU8JC63</accession>
<comment type="caution">
    <text evidence="2">The sequence shown here is derived from an EMBL/GenBank/DDBJ whole genome shotgun (WGS) entry which is preliminary data.</text>
</comment>